<evidence type="ECO:0000256" key="3">
    <source>
        <dbReference type="ARBA" id="ARBA00023274"/>
    </source>
</evidence>
<dbReference type="InterPro" id="IPR002672">
    <property type="entry name" value="Ribosomal_eL28"/>
</dbReference>
<feature type="region of interest" description="Disordered" evidence="4">
    <location>
        <begin position="166"/>
        <end position="196"/>
    </location>
</feature>
<evidence type="ECO:0000256" key="2">
    <source>
        <dbReference type="ARBA" id="ARBA00022980"/>
    </source>
</evidence>
<dbReference type="Gene3D" id="3.30.390.110">
    <property type="match status" value="1"/>
</dbReference>
<dbReference type="PANTHER" id="PTHR10544">
    <property type="entry name" value="60S RIBOSOMAL PROTEIN L28"/>
    <property type="match status" value="1"/>
</dbReference>
<comment type="similarity">
    <text evidence="1">Belongs to the eukaryotic ribosomal protein eL28 family.</text>
</comment>
<evidence type="ECO:0000259" key="5">
    <source>
        <dbReference type="Pfam" id="PF01778"/>
    </source>
</evidence>
<dbReference type="Proteomes" id="UP001600888">
    <property type="component" value="Unassembled WGS sequence"/>
</dbReference>
<feature type="compositionally biased region" description="Basic residues" evidence="4">
    <location>
        <begin position="1"/>
        <end position="10"/>
    </location>
</feature>
<feature type="compositionally biased region" description="Basic residues" evidence="4">
    <location>
        <begin position="129"/>
        <end position="138"/>
    </location>
</feature>
<feature type="region of interest" description="Disordered" evidence="4">
    <location>
        <begin position="119"/>
        <end position="138"/>
    </location>
</feature>
<dbReference type="EMBL" id="JBAWTH010000218">
    <property type="protein sequence ID" value="KAL2272741.1"/>
    <property type="molecule type" value="Genomic_DNA"/>
</dbReference>
<proteinExistence type="inferred from homology"/>
<reference evidence="6 7" key="1">
    <citation type="submission" date="2024-03" db="EMBL/GenBank/DDBJ databases">
        <title>A high-quality draft genome sequence of Diaporthe vaccinii, a causative agent of upright dieback and viscid rot disease in cranberry plants.</title>
        <authorList>
            <person name="Sarrasin M."/>
            <person name="Lang B.F."/>
            <person name="Burger G."/>
        </authorList>
    </citation>
    <scope>NUCLEOTIDE SEQUENCE [LARGE SCALE GENOMIC DNA]</scope>
    <source>
        <strain evidence="6 7">IS7</strain>
    </source>
</reference>
<sequence length="196" mass="21970">MAQERRKKCKISPAAPTQCRRQRDQPPALRRPFPLRPHRFSQHITVKMSLPNVSADLIWEITRNNNSYLVKRNTGDGVQLSRDPLNLANKNSRKHAGYVNEKAVGISADGDKGVHVVSKTKASRQPAKNAHKRTFGSHNRKTFKNIASSTAKSGYRPDLREAAIARASAIRRSQRPVKPEPERKLRGNAAKKAAQE</sequence>
<protein>
    <recommendedName>
        <fullName evidence="5">Ribosomal eL28/Mak16 domain-containing protein</fullName>
    </recommendedName>
</protein>
<evidence type="ECO:0000256" key="4">
    <source>
        <dbReference type="SAM" id="MobiDB-lite"/>
    </source>
</evidence>
<keyword evidence="3" id="KW-0687">Ribonucleoprotein</keyword>
<gene>
    <name evidence="6" type="ORF">FJTKL_06018</name>
</gene>
<feature type="domain" description="Ribosomal eL28/Mak16" evidence="5">
    <location>
        <begin position="57"/>
        <end position="173"/>
    </location>
</feature>
<evidence type="ECO:0000313" key="6">
    <source>
        <dbReference type="EMBL" id="KAL2272741.1"/>
    </source>
</evidence>
<feature type="region of interest" description="Disordered" evidence="4">
    <location>
        <begin position="1"/>
        <end position="35"/>
    </location>
</feature>
<keyword evidence="2" id="KW-0689">Ribosomal protein</keyword>
<dbReference type="Pfam" id="PF01778">
    <property type="entry name" value="Ribosomal_L28e"/>
    <property type="match status" value="1"/>
</dbReference>
<accession>A0ABR4DR81</accession>
<comment type="caution">
    <text evidence="6">The sequence shown here is derived from an EMBL/GenBank/DDBJ whole genome shotgun (WGS) entry which is preliminary data.</text>
</comment>
<dbReference type="InterPro" id="IPR029004">
    <property type="entry name" value="Ribosomal_eL28/Mak16"/>
</dbReference>
<organism evidence="6 7">
    <name type="scientific">Diaporthe vaccinii</name>
    <dbReference type="NCBI Taxonomy" id="105482"/>
    <lineage>
        <taxon>Eukaryota</taxon>
        <taxon>Fungi</taxon>
        <taxon>Dikarya</taxon>
        <taxon>Ascomycota</taxon>
        <taxon>Pezizomycotina</taxon>
        <taxon>Sordariomycetes</taxon>
        <taxon>Sordariomycetidae</taxon>
        <taxon>Diaporthales</taxon>
        <taxon>Diaporthaceae</taxon>
        <taxon>Diaporthe</taxon>
        <taxon>Diaporthe eres species complex</taxon>
    </lineage>
</organism>
<evidence type="ECO:0000256" key="1">
    <source>
        <dbReference type="ARBA" id="ARBA00007926"/>
    </source>
</evidence>
<name>A0ABR4DR81_9PEZI</name>
<evidence type="ECO:0000313" key="7">
    <source>
        <dbReference type="Proteomes" id="UP001600888"/>
    </source>
</evidence>
<keyword evidence="7" id="KW-1185">Reference proteome</keyword>